<dbReference type="RefSeq" id="XP_033652495.1">
    <property type="nucleotide sequence ID" value="XM_033797045.1"/>
</dbReference>
<protein>
    <submittedName>
        <fullName evidence="2">Uncharacterized protein</fullName>
    </submittedName>
</protein>
<gene>
    <name evidence="2" type="ORF">EI97DRAFT_420994</name>
</gene>
<feature type="compositionally biased region" description="Basic and acidic residues" evidence="1">
    <location>
        <begin position="121"/>
        <end position="130"/>
    </location>
</feature>
<dbReference type="PANTHER" id="PTHR38645:SF1">
    <property type="entry name" value="YALI0F12243P"/>
    <property type="match status" value="1"/>
</dbReference>
<evidence type="ECO:0000313" key="3">
    <source>
        <dbReference type="Proteomes" id="UP000800097"/>
    </source>
</evidence>
<dbReference type="Proteomes" id="UP000800097">
    <property type="component" value="Unassembled WGS sequence"/>
</dbReference>
<sequence length="236" mass="25799">MDSMRSLNRSLPKARPPKPSPESLQAFKDAAMSVTSLYRCAIADAERSRSEGYQEALEDLLNFLDQRHLGESTGEGLLVRQWALDRFDSPGNQTASESDEDTDDARGRSSSPPPEPNATSDHAEPSDNHTIDQNTTTPVEEKADTNFQPPQSMFQFSSPHPYPSSNAANPGSDPVARRSGTPRRSTAWRQAGQNLNLFSIGAGAGQKRKIMQEFFDVSGYGGDRRDANGGGKRSRI</sequence>
<evidence type="ECO:0000313" key="2">
    <source>
        <dbReference type="EMBL" id="KAF2274956.1"/>
    </source>
</evidence>
<proteinExistence type="predicted"/>
<accession>A0A6A6JH46</accession>
<dbReference type="PANTHER" id="PTHR38645">
    <property type="entry name" value="CHROMOSOME 9, WHOLE GENOME SHOTGUN SEQUENCE"/>
    <property type="match status" value="1"/>
</dbReference>
<name>A0A6A6JH46_WESOR</name>
<evidence type="ECO:0000256" key="1">
    <source>
        <dbReference type="SAM" id="MobiDB-lite"/>
    </source>
</evidence>
<feature type="region of interest" description="Disordered" evidence="1">
    <location>
        <begin position="1"/>
        <end position="24"/>
    </location>
</feature>
<feature type="compositionally biased region" description="Polar residues" evidence="1">
    <location>
        <begin position="145"/>
        <end position="169"/>
    </location>
</feature>
<dbReference type="EMBL" id="ML986499">
    <property type="protein sequence ID" value="KAF2274956.1"/>
    <property type="molecule type" value="Genomic_DNA"/>
</dbReference>
<dbReference type="AlphaFoldDB" id="A0A6A6JH46"/>
<keyword evidence="3" id="KW-1185">Reference proteome</keyword>
<organism evidence="2 3">
    <name type="scientific">Westerdykella ornata</name>
    <dbReference type="NCBI Taxonomy" id="318751"/>
    <lineage>
        <taxon>Eukaryota</taxon>
        <taxon>Fungi</taxon>
        <taxon>Dikarya</taxon>
        <taxon>Ascomycota</taxon>
        <taxon>Pezizomycotina</taxon>
        <taxon>Dothideomycetes</taxon>
        <taxon>Pleosporomycetidae</taxon>
        <taxon>Pleosporales</taxon>
        <taxon>Sporormiaceae</taxon>
        <taxon>Westerdykella</taxon>
    </lineage>
</organism>
<reference evidence="2" key="1">
    <citation type="journal article" date="2020" name="Stud. Mycol.">
        <title>101 Dothideomycetes genomes: a test case for predicting lifestyles and emergence of pathogens.</title>
        <authorList>
            <person name="Haridas S."/>
            <person name="Albert R."/>
            <person name="Binder M."/>
            <person name="Bloem J."/>
            <person name="Labutti K."/>
            <person name="Salamov A."/>
            <person name="Andreopoulos B."/>
            <person name="Baker S."/>
            <person name="Barry K."/>
            <person name="Bills G."/>
            <person name="Bluhm B."/>
            <person name="Cannon C."/>
            <person name="Castanera R."/>
            <person name="Culley D."/>
            <person name="Daum C."/>
            <person name="Ezra D."/>
            <person name="Gonzalez J."/>
            <person name="Henrissat B."/>
            <person name="Kuo A."/>
            <person name="Liang C."/>
            <person name="Lipzen A."/>
            <person name="Lutzoni F."/>
            <person name="Magnuson J."/>
            <person name="Mondo S."/>
            <person name="Nolan M."/>
            <person name="Ohm R."/>
            <person name="Pangilinan J."/>
            <person name="Park H.-J."/>
            <person name="Ramirez L."/>
            <person name="Alfaro M."/>
            <person name="Sun H."/>
            <person name="Tritt A."/>
            <person name="Yoshinaga Y."/>
            <person name="Zwiers L.-H."/>
            <person name="Turgeon B."/>
            <person name="Goodwin S."/>
            <person name="Spatafora J."/>
            <person name="Crous P."/>
            <person name="Grigoriev I."/>
        </authorList>
    </citation>
    <scope>NUCLEOTIDE SEQUENCE</scope>
    <source>
        <strain evidence="2">CBS 379.55</strain>
    </source>
</reference>
<dbReference type="GeneID" id="54550220"/>
<dbReference type="OrthoDB" id="21418at2759"/>
<feature type="region of interest" description="Disordered" evidence="1">
    <location>
        <begin position="88"/>
        <end position="190"/>
    </location>
</feature>